<evidence type="ECO:0000313" key="2">
    <source>
        <dbReference type="EMBL" id="RDX44828.1"/>
    </source>
</evidence>
<keyword evidence="3" id="KW-1185">Reference proteome</keyword>
<accession>A0A371CX35</accession>
<dbReference type="EMBL" id="KZ857445">
    <property type="protein sequence ID" value="RDX44828.1"/>
    <property type="molecule type" value="Genomic_DNA"/>
</dbReference>
<proteinExistence type="predicted"/>
<dbReference type="AlphaFoldDB" id="A0A371CX35"/>
<keyword evidence="1" id="KW-0732">Signal</keyword>
<dbReference type="Proteomes" id="UP000256964">
    <property type="component" value="Unassembled WGS sequence"/>
</dbReference>
<reference evidence="2 3" key="1">
    <citation type="journal article" date="2018" name="Biotechnol. Biofuels">
        <title>Integrative visual omics of the white-rot fungus Polyporus brumalis exposes the biotechnological potential of its oxidative enzymes for delignifying raw plant biomass.</title>
        <authorList>
            <person name="Miyauchi S."/>
            <person name="Rancon A."/>
            <person name="Drula E."/>
            <person name="Hage H."/>
            <person name="Chaduli D."/>
            <person name="Favel A."/>
            <person name="Grisel S."/>
            <person name="Henrissat B."/>
            <person name="Herpoel-Gimbert I."/>
            <person name="Ruiz-Duenas F.J."/>
            <person name="Chevret D."/>
            <person name="Hainaut M."/>
            <person name="Lin J."/>
            <person name="Wang M."/>
            <person name="Pangilinan J."/>
            <person name="Lipzen A."/>
            <person name="Lesage-Meessen L."/>
            <person name="Navarro D."/>
            <person name="Riley R."/>
            <person name="Grigoriev I.V."/>
            <person name="Zhou S."/>
            <person name="Raouche S."/>
            <person name="Rosso M.N."/>
        </authorList>
    </citation>
    <scope>NUCLEOTIDE SEQUENCE [LARGE SCALE GENOMIC DNA]</scope>
    <source>
        <strain evidence="2 3">BRFM 1820</strain>
    </source>
</reference>
<protein>
    <recommendedName>
        <fullName evidence="4">Secreted protein</fullName>
    </recommendedName>
</protein>
<evidence type="ECO:0008006" key="4">
    <source>
        <dbReference type="Google" id="ProtNLM"/>
    </source>
</evidence>
<feature type="signal peptide" evidence="1">
    <location>
        <begin position="1"/>
        <end position="18"/>
    </location>
</feature>
<evidence type="ECO:0000313" key="3">
    <source>
        <dbReference type="Proteomes" id="UP000256964"/>
    </source>
</evidence>
<name>A0A371CX35_9APHY</name>
<feature type="chain" id="PRO_5016860156" description="Secreted protein" evidence="1">
    <location>
        <begin position="19"/>
        <end position="82"/>
    </location>
</feature>
<organism evidence="2 3">
    <name type="scientific">Lentinus brumalis</name>
    <dbReference type="NCBI Taxonomy" id="2498619"/>
    <lineage>
        <taxon>Eukaryota</taxon>
        <taxon>Fungi</taxon>
        <taxon>Dikarya</taxon>
        <taxon>Basidiomycota</taxon>
        <taxon>Agaricomycotina</taxon>
        <taxon>Agaricomycetes</taxon>
        <taxon>Polyporales</taxon>
        <taxon>Polyporaceae</taxon>
        <taxon>Lentinus</taxon>
    </lineage>
</organism>
<gene>
    <name evidence="2" type="ORF">OH76DRAFT_1041840</name>
</gene>
<sequence>MAGVAVQLFVLVAELGVPRKCPDGVPWTDRRRLGRPCISGHVCSSVCKKSTPVVRRPSPHSEMMERVYLPTPVVRRPSLRRA</sequence>
<evidence type="ECO:0000256" key="1">
    <source>
        <dbReference type="SAM" id="SignalP"/>
    </source>
</evidence>